<evidence type="ECO:0000256" key="9">
    <source>
        <dbReference type="SAM" id="MobiDB-lite"/>
    </source>
</evidence>
<evidence type="ECO:0000256" key="1">
    <source>
        <dbReference type="ARBA" id="ARBA00002803"/>
    </source>
</evidence>
<dbReference type="EC" id="2.5.1.9" evidence="3"/>
<evidence type="ECO:0000256" key="3">
    <source>
        <dbReference type="ARBA" id="ARBA00012827"/>
    </source>
</evidence>
<evidence type="ECO:0000256" key="4">
    <source>
        <dbReference type="ARBA" id="ARBA00013950"/>
    </source>
</evidence>
<dbReference type="InterPro" id="IPR001783">
    <property type="entry name" value="Lumazine-bd"/>
</dbReference>
<gene>
    <name evidence="11" type="ORF">EW026_g4552</name>
</gene>
<feature type="domain" description="Lumazine-binding" evidence="10">
    <location>
        <begin position="102"/>
        <end position="206"/>
    </location>
</feature>
<dbReference type="PROSITE" id="PS51177">
    <property type="entry name" value="LUMAZINE_BIND"/>
    <property type="match status" value="2"/>
</dbReference>
<feature type="region of interest" description="Disordered" evidence="9">
    <location>
        <begin position="197"/>
        <end position="230"/>
    </location>
</feature>
<evidence type="ECO:0000256" key="2">
    <source>
        <dbReference type="ARBA" id="ARBA00004887"/>
    </source>
</evidence>
<dbReference type="EMBL" id="SGPJ01000167">
    <property type="protein sequence ID" value="THG97445.1"/>
    <property type="molecule type" value="Genomic_DNA"/>
</dbReference>
<feature type="compositionally biased region" description="Basic and acidic residues" evidence="9">
    <location>
        <begin position="363"/>
        <end position="389"/>
    </location>
</feature>
<comment type="caution">
    <text evidence="11">The sequence shown here is derived from an EMBL/GenBank/DDBJ whole genome shotgun (WGS) entry which is preliminary data.</text>
</comment>
<accession>A0A4S4KGT0</accession>
<dbReference type="CDD" id="cd00402">
    <property type="entry name" value="Riboflavin_synthase_like"/>
    <property type="match status" value="1"/>
</dbReference>
<comment type="pathway">
    <text evidence="2">Cofactor biosynthesis; riboflavin biosynthesis; riboflavin from 2-hydroxy-3-oxobutyl phosphate and 5-amino-6-(D-ribitylamino)uracil: step 2/2.</text>
</comment>
<dbReference type="SUPFAM" id="SSF63380">
    <property type="entry name" value="Riboflavin synthase domain-like"/>
    <property type="match status" value="2"/>
</dbReference>
<dbReference type="InterPro" id="IPR023366">
    <property type="entry name" value="ATP_synth_asu-like_sf"/>
</dbReference>
<feature type="repeat" description="Lumazine-binding" evidence="8">
    <location>
        <begin position="102"/>
        <end position="206"/>
    </location>
</feature>
<feature type="compositionally biased region" description="Acidic residues" evidence="9">
    <location>
        <begin position="297"/>
        <end position="315"/>
    </location>
</feature>
<dbReference type="InterPro" id="IPR017938">
    <property type="entry name" value="Riboflavin_synthase-like_b-brl"/>
</dbReference>
<evidence type="ECO:0000313" key="11">
    <source>
        <dbReference type="EMBL" id="THG97445.1"/>
    </source>
</evidence>
<dbReference type="PANTHER" id="PTHR21098:SF0">
    <property type="entry name" value="RIBOFLAVIN SYNTHASE"/>
    <property type="match status" value="1"/>
</dbReference>
<evidence type="ECO:0000256" key="6">
    <source>
        <dbReference type="ARBA" id="ARBA00022679"/>
    </source>
</evidence>
<evidence type="ECO:0000259" key="10">
    <source>
        <dbReference type="PROSITE" id="PS51177"/>
    </source>
</evidence>
<proteinExistence type="predicted"/>
<dbReference type="Pfam" id="PF00677">
    <property type="entry name" value="Lum_binding"/>
    <property type="match status" value="2"/>
</dbReference>
<dbReference type="Proteomes" id="UP000309038">
    <property type="component" value="Unassembled WGS sequence"/>
</dbReference>
<keyword evidence="5" id="KW-0686">Riboflavin biosynthesis</keyword>
<dbReference type="NCBIfam" id="TIGR00187">
    <property type="entry name" value="ribE"/>
    <property type="match status" value="1"/>
</dbReference>
<organism evidence="11 12">
    <name type="scientific">Hermanssonia centrifuga</name>
    <dbReference type="NCBI Taxonomy" id="98765"/>
    <lineage>
        <taxon>Eukaryota</taxon>
        <taxon>Fungi</taxon>
        <taxon>Dikarya</taxon>
        <taxon>Basidiomycota</taxon>
        <taxon>Agaricomycotina</taxon>
        <taxon>Agaricomycetes</taxon>
        <taxon>Polyporales</taxon>
        <taxon>Meruliaceae</taxon>
        <taxon>Hermanssonia</taxon>
    </lineage>
</organism>
<dbReference type="InterPro" id="IPR026017">
    <property type="entry name" value="Lumazine-bd_dom"/>
</dbReference>
<feature type="compositionally biased region" description="Polar residues" evidence="9">
    <location>
        <begin position="391"/>
        <end position="406"/>
    </location>
</feature>
<sequence length="453" mass="49403">MFTGLIEHLGTVSSIEHDAGGCTLTISESSPILDDCHIGDSIAVNGACLTVIEFDAVQNGGWFKVWLANETLERTDLGERKTGDQVNLERAMGAHVRFGGHFVQAHVDTTATLVEKKPDGDSLRLLFKLPEPTPSRPSLLPYLIPKGYVAIDGASLTITGVNDAERTFGVMLITHTQEKITLGKKATNAKVNIEVDMVGKEPSQDSAADNESDDDDDGHDSDDPERKLKNEAKSIRKIADLEITNRSLLAINSMLEATKHKQAKEIRDLRRRLRESILVLPPSVYYAAKSSMAEDGTLPDDDKTEEDDEDEEEVDQAVLEGKTDESYRRVKGILEGLLESGRRALESKPEDFAGSGKGGAKVLSEEEARTWRGDDIDSRSILERLHADDASFTSHFTPSDASSRPLTPSRVAIPDGDFGSEDEVEASLIIDPEDVEGRRSTLPPITVTPSPSS</sequence>
<feature type="region of interest" description="Disordered" evidence="9">
    <location>
        <begin position="344"/>
        <end position="453"/>
    </location>
</feature>
<dbReference type="AlphaFoldDB" id="A0A4S4KGT0"/>
<dbReference type="FunFam" id="2.40.30.20:FF:000003">
    <property type="entry name" value="Riboflavin synthase, alpha subunit"/>
    <property type="match status" value="1"/>
</dbReference>
<dbReference type="FunFam" id="2.40.30.20:FF:000004">
    <property type="entry name" value="Riboflavin synthase, alpha subunit"/>
    <property type="match status" value="1"/>
</dbReference>
<dbReference type="GO" id="GO:0004746">
    <property type="term" value="F:riboflavin synthase activity"/>
    <property type="evidence" value="ECO:0007669"/>
    <property type="project" value="UniProtKB-EC"/>
</dbReference>
<keyword evidence="6" id="KW-0808">Transferase</keyword>
<evidence type="ECO:0000313" key="12">
    <source>
        <dbReference type="Proteomes" id="UP000309038"/>
    </source>
</evidence>
<dbReference type="GO" id="GO:0009231">
    <property type="term" value="P:riboflavin biosynthetic process"/>
    <property type="evidence" value="ECO:0007669"/>
    <property type="project" value="UniProtKB-KW"/>
</dbReference>
<comment type="function">
    <text evidence="1">Catalyzes the dismutation of two molecules of 6,7-dimethyl-8-ribityllumazine, resulting in the formation of riboflavin and 5-amino-6-(D-ribitylamino)uracil.</text>
</comment>
<keyword evidence="7" id="KW-0677">Repeat</keyword>
<evidence type="ECO:0000256" key="5">
    <source>
        <dbReference type="ARBA" id="ARBA00022619"/>
    </source>
</evidence>
<dbReference type="Gene3D" id="2.40.30.20">
    <property type="match status" value="2"/>
</dbReference>
<keyword evidence="12" id="KW-1185">Reference proteome</keyword>
<dbReference type="PANTHER" id="PTHR21098">
    <property type="entry name" value="RIBOFLAVIN SYNTHASE ALPHA CHAIN"/>
    <property type="match status" value="1"/>
</dbReference>
<feature type="repeat" description="Lumazine-binding" evidence="8">
    <location>
        <begin position="1"/>
        <end position="101"/>
    </location>
</feature>
<protein>
    <recommendedName>
        <fullName evidence="4">Riboflavin synthase</fullName>
        <ecNumber evidence="3">2.5.1.9</ecNumber>
    </recommendedName>
</protein>
<feature type="compositionally biased region" description="Acidic residues" evidence="9">
    <location>
        <begin position="208"/>
        <end position="223"/>
    </location>
</feature>
<dbReference type="NCBIfam" id="NF006767">
    <property type="entry name" value="PRK09289.1"/>
    <property type="match status" value="1"/>
</dbReference>
<evidence type="ECO:0000256" key="7">
    <source>
        <dbReference type="ARBA" id="ARBA00022737"/>
    </source>
</evidence>
<name>A0A4S4KGT0_9APHY</name>
<reference evidence="11 12" key="1">
    <citation type="submission" date="2019-02" db="EMBL/GenBank/DDBJ databases">
        <title>Genome sequencing of the rare red list fungi Phlebia centrifuga.</title>
        <authorList>
            <person name="Buettner E."/>
            <person name="Kellner H."/>
        </authorList>
    </citation>
    <scope>NUCLEOTIDE SEQUENCE [LARGE SCALE GENOMIC DNA]</scope>
    <source>
        <strain evidence="11 12">DSM 108282</strain>
    </source>
</reference>
<feature type="region of interest" description="Disordered" evidence="9">
    <location>
        <begin position="290"/>
        <end position="322"/>
    </location>
</feature>
<evidence type="ECO:0000256" key="8">
    <source>
        <dbReference type="PROSITE-ProRule" id="PRU00524"/>
    </source>
</evidence>
<feature type="domain" description="Lumazine-binding" evidence="10">
    <location>
        <begin position="1"/>
        <end position="101"/>
    </location>
</feature>